<protein>
    <submittedName>
        <fullName evidence="2">Helix-turn-helix protein</fullName>
    </submittedName>
</protein>
<feature type="domain" description="HTH cro/C1-type" evidence="1">
    <location>
        <begin position="16"/>
        <end position="70"/>
    </location>
</feature>
<dbReference type="Gene3D" id="1.10.260.40">
    <property type="entry name" value="lambda repressor-like DNA-binding domains"/>
    <property type="match status" value="1"/>
</dbReference>
<accession>A0A562V3W6</accession>
<dbReference type="OrthoDB" id="3698213at2"/>
<dbReference type="InterPro" id="IPR001387">
    <property type="entry name" value="Cro/C1-type_HTH"/>
</dbReference>
<gene>
    <name evidence="2" type="ORF">LX16_3266</name>
</gene>
<dbReference type="Pfam" id="PF13560">
    <property type="entry name" value="HTH_31"/>
    <property type="match status" value="1"/>
</dbReference>
<dbReference type="RefSeq" id="WP_158645628.1">
    <property type="nucleotide sequence ID" value="NZ_BAABIJ010000002.1"/>
</dbReference>
<dbReference type="AlphaFoldDB" id="A0A562V3W6"/>
<evidence type="ECO:0000313" key="3">
    <source>
        <dbReference type="Proteomes" id="UP000321617"/>
    </source>
</evidence>
<reference evidence="2 3" key="1">
    <citation type="journal article" date="2013" name="Stand. Genomic Sci.">
        <title>Genomic Encyclopedia of Type Strains, Phase I: The one thousand microbial genomes (KMG-I) project.</title>
        <authorList>
            <person name="Kyrpides N.C."/>
            <person name="Woyke T."/>
            <person name="Eisen J.A."/>
            <person name="Garrity G."/>
            <person name="Lilburn T.G."/>
            <person name="Beck B.J."/>
            <person name="Whitman W.B."/>
            <person name="Hugenholtz P."/>
            <person name="Klenk H.P."/>
        </authorList>
    </citation>
    <scope>NUCLEOTIDE SEQUENCE [LARGE SCALE GENOMIC DNA]</scope>
    <source>
        <strain evidence="2 3">DSM 45044</strain>
    </source>
</reference>
<evidence type="ECO:0000259" key="1">
    <source>
        <dbReference type="PROSITE" id="PS50943"/>
    </source>
</evidence>
<evidence type="ECO:0000313" key="2">
    <source>
        <dbReference type="EMBL" id="TWJ12507.1"/>
    </source>
</evidence>
<dbReference type="EMBL" id="VLLL01000006">
    <property type="protein sequence ID" value="TWJ12507.1"/>
    <property type="molecule type" value="Genomic_DNA"/>
</dbReference>
<name>A0A562V3W6_9ACTN</name>
<keyword evidence="3" id="KW-1185">Reference proteome</keyword>
<dbReference type="InterPro" id="IPR010982">
    <property type="entry name" value="Lambda_DNA-bd_dom_sf"/>
</dbReference>
<dbReference type="PROSITE" id="PS50943">
    <property type="entry name" value="HTH_CROC1"/>
    <property type="match status" value="1"/>
</dbReference>
<proteinExistence type="predicted"/>
<dbReference type="InterPro" id="IPR043917">
    <property type="entry name" value="DUF5753"/>
</dbReference>
<organism evidence="2 3">
    <name type="scientific">Stackebrandtia albiflava</name>
    <dbReference type="NCBI Taxonomy" id="406432"/>
    <lineage>
        <taxon>Bacteria</taxon>
        <taxon>Bacillati</taxon>
        <taxon>Actinomycetota</taxon>
        <taxon>Actinomycetes</taxon>
        <taxon>Glycomycetales</taxon>
        <taxon>Glycomycetaceae</taxon>
        <taxon>Stackebrandtia</taxon>
    </lineage>
</organism>
<comment type="caution">
    <text evidence="2">The sequence shown here is derived from an EMBL/GenBank/DDBJ whole genome shotgun (WGS) entry which is preliminary data.</text>
</comment>
<sequence length="266" mass="29688">MATASTLRRRTLGRKLRLLRETAGIKVNDAADHIGLDRTTLQRWERGITAPNGGNIIALGNLYRATDAEISRMKTLATRSAERGIWESAEVPAELRALYEAEGTANLIRSLEMDYIPGLVQTPEYLSAAQSHLKLSEADAAKVHDVWKKRQAIVFRHPVPEIRLVFGQSALLYLNGLPEVKRGQVARLREVASTPGVEIRVMTGIHAAMTGAFTIMTADDLLDDPFVFLESLDGCRYVEERHVVSEFEWTFSAVWKSAVPLEEYLT</sequence>
<dbReference type="SMART" id="SM00530">
    <property type="entry name" value="HTH_XRE"/>
    <property type="match status" value="1"/>
</dbReference>
<dbReference type="SUPFAM" id="SSF47413">
    <property type="entry name" value="lambda repressor-like DNA-binding domains"/>
    <property type="match status" value="1"/>
</dbReference>
<dbReference type="Proteomes" id="UP000321617">
    <property type="component" value="Unassembled WGS sequence"/>
</dbReference>
<dbReference type="Pfam" id="PF19054">
    <property type="entry name" value="DUF5753"/>
    <property type="match status" value="1"/>
</dbReference>
<dbReference type="CDD" id="cd00093">
    <property type="entry name" value="HTH_XRE"/>
    <property type="match status" value="1"/>
</dbReference>
<dbReference type="GO" id="GO:0003677">
    <property type="term" value="F:DNA binding"/>
    <property type="evidence" value="ECO:0007669"/>
    <property type="project" value="InterPro"/>
</dbReference>